<evidence type="ECO:0000313" key="4">
    <source>
        <dbReference type="Proteomes" id="UP000243217"/>
    </source>
</evidence>
<feature type="chain" id="PRO_5012596578" description="Secreted protein" evidence="2">
    <location>
        <begin position="19"/>
        <end position="292"/>
    </location>
</feature>
<dbReference type="EMBL" id="JNBS01001853">
    <property type="protein sequence ID" value="OQR98530.1"/>
    <property type="molecule type" value="Genomic_DNA"/>
</dbReference>
<evidence type="ECO:0000256" key="2">
    <source>
        <dbReference type="SAM" id="SignalP"/>
    </source>
</evidence>
<evidence type="ECO:0000256" key="1">
    <source>
        <dbReference type="SAM" id="Phobius"/>
    </source>
</evidence>
<evidence type="ECO:0000313" key="3">
    <source>
        <dbReference type="EMBL" id="OQR98530.1"/>
    </source>
</evidence>
<keyword evidence="1" id="KW-0472">Membrane</keyword>
<keyword evidence="1" id="KW-0812">Transmembrane</keyword>
<gene>
    <name evidence="3" type="ORF">THRCLA_06708</name>
</gene>
<sequence length="292" mass="33162">MLRLLASTLLACIAIVQGKFVVVDPADPFVVATTNEFLDNYDRFLSDVFAIVSDKQILSAQVYKHPLLLEDEDPIYLPGATYRLNVLLKLQFDSPQFKGNPYLTVANCVFVCVNTTEDEIDCDGQTFEQFPREALPFEQIEANPVRAFLNNHLNHAYDDAIFDVTAYEVQNDSIHNDMVEYFRFTAEGEPIECEAVAYRNGTTTQPTRTMLYFDDKCLVAKYHGLSLAQIEKNGRMHMTLMITILVFAGIVAAVVAVRRRSFSKRFAHYRPVNIRFQRAEAPQPQSNMPVQA</sequence>
<dbReference type="Proteomes" id="UP000243217">
    <property type="component" value="Unassembled WGS sequence"/>
</dbReference>
<keyword evidence="2" id="KW-0732">Signal</keyword>
<reference evidence="3 4" key="1">
    <citation type="journal article" date="2014" name="Genome Biol. Evol.">
        <title>The secreted proteins of Achlya hypogyna and Thraustotheca clavata identify the ancestral oomycete secretome and reveal gene acquisitions by horizontal gene transfer.</title>
        <authorList>
            <person name="Misner I."/>
            <person name="Blouin N."/>
            <person name="Leonard G."/>
            <person name="Richards T.A."/>
            <person name="Lane C.E."/>
        </authorList>
    </citation>
    <scope>NUCLEOTIDE SEQUENCE [LARGE SCALE GENOMIC DNA]</scope>
    <source>
        <strain evidence="3 4">ATCC 34112</strain>
    </source>
</reference>
<protein>
    <recommendedName>
        <fullName evidence="5">Secreted protein</fullName>
    </recommendedName>
</protein>
<accession>A0A1V9ZL58</accession>
<organism evidence="3 4">
    <name type="scientific">Thraustotheca clavata</name>
    <dbReference type="NCBI Taxonomy" id="74557"/>
    <lineage>
        <taxon>Eukaryota</taxon>
        <taxon>Sar</taxon>
        <taxon>Stramenopiles</taxon>
        <taxon>Oomycota</taxon>
        <taxon>Saprolegniomycetes</taxon>
        <taxon>Saprolegniales</taxon>
        <taxon>Achlyaceae</taxon>
        <taxon>Thraustotheca</taxon>
    </lineage>
</organism>
<keyword evidence="1" id="KW-1133">Transmembrane helix</keyword>
<name>A0A1V9ZL58_9STRA</name>
<feature type="transmembrane region" description="Helical" evidence="1">
    <location>
        <begin position="236"/>
        <end position="257"/>
    </location>
</feature>
<feature type="signal peptide" evidence="2">
    <location>
        <begin position="1"/>
        <end position="18"/>
    </location>
</feature>
<evidence type="ECO:0008006" key="5">
    <source>
        <dbReference type="Google" id="ProtNLM"/>
    </source>
</evidence>
<proteinExistence type="predicted"/>
<dbReference type="AlphaFoldDB" id="A0A1V9ZL58"/>
<comment type="caution">
    <text evidence="3">The sequence shown here is derived from an EMBL/GenBank/DDBJ whole genome shotgun (WGS) entry which is preliminary data.</text>
</comment>
<keyword evidence="4" id="KW-1185">Reference proteome</keyword>
<dbReference type="OrthoDB" id="63665at2759"/>